<evidence type="ECO:0000256" key="1">
    <source>
        <dbReference type="SAM" id="Phobius"/>
    </source>
</evidence>
<comment type="caution">
    <text evidence="2">The sequence shown here is derived from an EMBL/GenBank/DDBJ whole genome shotgun (WGS) entry which is preliminary data.</text>
</comment>
<dbReference type="AlphaFoldDB" id="A0A9D8PNT8"/>
<keyword evidence="1" id="KW-0812">Transmembrane</keyword>
<evidence type="ECO:0000313" key="2">
    <source>
        <dbReference type="EMBL" id="MBN1574336.1"/>
    </source>
</evidence>
<accession>A0A9D8PNT8</accession>
<gene>
    <name evidence="2" type="ORF">JW984_14145</name>
</gene>
<feature type="transmembrane region" description="Helical" evidence="1">
    <location>
        <begin position="47"/>
        <end position="70"/>
    </location>
</feature>
<sequence length="125" mass="13703">MNGDALLYTGSFMIAFWGLAHIVMTKKIVDDFKLESIDKRRVLTMEWVTEGLTLCFIGGLVVVVTVWGGSKSPASIVVYRSSTVMLVIMAVLSLFTGARTPAVPYKICPPLFMTVAALYFLGSLF</sequence>
<feature type="transmembrane region" description="Helical" evidence="1">
    <location>
        <begin position="107"/>
        <end position="124"/>
    </location>
</feature>
<proteinExistence type="predicted"/>
<protein>
    <submittedName>
        <fullName evidence="2">Uncharacterized protein</fullName>
    </submittedName>
</protein>
<organism evidence="2 3">
    <name type="scientific">Candidatus Zymogenus saltonus</name>
    <dbReference type="NCBI Taxonomy" id="2844893"/>
    <lineage>
        <taxon>Bacteria</taxon>
        <taxon>Deltaproteobacteria</taxon>
        <taxon>Candidatus Zymogenia</taxon>
        <taxon>Candidatus Zymogeniales</taxon>
        <taxon>Candidatus Zymogenaceae</taxon>
        <taxon>Candidatus Zymogenus</taxon>
    </lineage>
</organism>
<name>A0A9D8PNT8_9DELT</name>
<feature type="transmembrane region" description="Helical" evidence="1">
    <location>
        <begin position="76"/>
        <end position="95"/>
    </location>
</feature>
<evidence type="ECO:0000313" key="3">
    <source>
        <dbReference type="Proteomes" id="UP000809273"/>
    </source>
</evidence>
<dbReference type="EMBL" id="JAFGIX010000073">
    <property type="protein sequence ID" value="MBN1574336.1"/>
    <property type="molecule type" value="Genomic_DNA"/>
</dbReference>
<reference evidence="2" key="1">
    <citation type="journal article" date="2021" name="Environ. Microbiol.">
        <title>Genomic characterization of three novel Desulfobacterota classes expand the metabolic and phylogenetic diversity of the phylum.</title>
        <authorList>
            <person name="Murphy C.L."/>
            <person name="Biggerstaff J."/>
            <person name="Eichhorn A."/>
            <person name="Ewing E."/>
            <person name="Shahan R."/>
            <person name="Soriano D."/>
            <person name="Stewart S."/>
            <person name="VanMol K."/>
            <person name="Walker R."/>
            <person name="Walters P."/>
            <person name="Elshahed M.S."/>
            <person name="Youssef N.H."/>
        </authorList>
    </citation>
    <scope>NUCLEOTIDE SEQUENCE</scope>
    <source>
        <strain evidence="2">Zod_Metabat.24</strain>
    </source>
</reference>
<keyword evidence="1" id="KW-1133">Transmembrane helix</keyword>
<feature type="transmembrane region" description="Helical" evidence="1">
    <location>
        <begin position="6"/>
        <end position="26"/>
    </location>
</feature>
<keyword evidence="1" id="KW-0472">Membrane</keyword>
<dbReference type="Proteomes" id="UP000809273">
    <property type="component" value="Unassembled WGS sequence"/>
</dbReference>
<reference evidence="2" key="2">
    <citation type="submission" date="2021-01" db="EMBL/GenBank/DDBJ databases">
        <authorList>
            <person name="Hahn C.R."/>
            <person name="Youssef N.H."/>
            <person name="Elshahed M."/>
        </authorList>
    </citation>
    <scope>NUCLEOTIDE SEQUENCE</scope>
    <source>
        <strain evidence="2">Zod_Metabat.24</strain>
    </source>
</reference>